<keyword evidence="3 12" id="KW-0732">Signal</keyword>
<evidence type="ECO:0000256" key="10">
    <source>
        <dbReference type="SAM" id="MobiDB-lite"/>
    </source>
</evidence>
<comment type="subcellular location">
    <subcellularLocation>
        <location evidence="1">Membrane</location>
        <topology evidence="1">Single-pass type I membrane protein</topology>
    </subcellularLocation>
</comment>
<proteinExistence type="inferred from homology"/>
<evidence type="ECO:0000259" key="13">
    <source>
        <dbReference type="Pfam" id="PF25506"/>
    </source>
</evidence>
<feature type="compositionally biased region" description="Acidic residues" evidence="10">
    <location>
        <begin position="411"/>
        <end position="421"/>
    </location>
</feature>
<dbReference type="InterPro" id="IPR057530">
    <property type="entry name" value="TIM-barrel_MTC6"/>
</dbReference>
<dbReference type="PANTHER" id="PTHR35518:SF2">
    <property type="entry name" value="MAINTENANCE OF TELOMERE CAPPING PROTEIN 6"/>
    <property type="match status" value="1"/>
</dbReference>
<keyword evidence="6" id="KW-0325">Glycoprotein</keyword>
<keyword evidence="4 11" id="KW-1133">Transmembrane helix</keyword>
<dbReference type="STRING" id="45354.A0A1L0BES7"/>
<organism evidence="14 15">
    <name type="scientific">Sungouiella intermedia</name>
    <dbReference type="NCBI Taxonomy" id="45354"/>
    <lineage>
        <taxon>Eukaryota</taxon>
        <taxon>Fungi</taxon>
        <taxon>Dikarya</taxon>
        <taxon>Ascomycota</taxon>
        <taxon>Saccharomycotina</taxon>
        <taxon>Pichiomycetes</taxon>
        <taxon>Metschnikowiaceae</taxon>
        <taxon>Sungouiella</taxon>
    </lineage>
</organism>
<gene>
    <name evidence="14" type="ORF">SAMEA4029010_CIC11G00000003850</name>
</gene>
<dbReference type="InterPro" id="IPR051008">
    <property type="entry name" value="Telomere_Capping_Maintenance"/>
</dbReference>
<feature type="signal peptide" evidence="12">
    <location>
        <begin position="1"/>
        <end position="17"/>
    </location>
</feature>
<dbReference type="PANTHER" id="PTHR35518">
    <property type="entry name" value="MAINTENANCE OF TELOMOERE CAPPING"/>
    <property type="match status" value="1"/>
</dbReference>
<evidence type="ECO:0000256" key="1">
    <source>
        <dbReference type="ARBA" id="ARBA00004479"/>
    </source>
</evidence>
<evidence type="ECO:0000256" key="12">
    <source>
        <dbReference type="SAM" id="SignalP"/>
    </source>
</evidence>
<reference evidence="14 15" key="1">
    <citation type="submission" date="2016-10" db="EMBL/GenBank/DDBJ databases">
        <authorList>
            <person name="de Groot N.N."/>
        </authorList>
    </citation>
    <scope>NUCLEOTIDE SEQUENCE [LARGE SCALE GENOMIC DNA]</scope>
    <source>
        <strain evidence="14 15">CBS 141442</strain>
    </source>
</reference>
<evidence type="ECO:0000256" key="7">
    <source>
        <dbReference type="ARBA" id="ARBA00037703"/>
    </source>
</evidence>
<feature type="transmembrane region" description="Helical" evidence="11">
    <location>
        <begin position="549"/>
        <end position="570"/>
    </location>
</feature>
<evidence type="ECO:0000256" key="5">
    <source>
        <dbReference type="ARBA" id="ARBA00023136"/>
    </source>
</evidence>
<dbReference type="Pfam" id="PF25506">
    <property type="entry name" value="TIM-barrel_MTC6"/>
    <property type="match status" value="1"/>
</dbReference>
<evidence type="ECO:0000256" key="11">
    <source>
        <dbReference type="SAM" id="Phobius"/>
    </source>
</evidence>
<sequence length="600" mass="67946">MLRLHLAVYFYLCTVVAFENWPLLSENQDDASRAQRDMSENIPIDQLGLSGLSLNQLVFEPYGYNFAALNELLMILSGKVGALMLDMYWNEFTQTWQLCPAPFPNNLTGNLTNTVDVSWNGKTYQCEPGLSPADVMATITQYFRTSNVKVTANMVLLLLNLKSIYYEPVATATNRTYNSTSTRLDSIPSGYESPDPSYLLVGNSTLAQSVSGLGSWLFMPLELQVFSESSPSGNYTNYYSSEYPTQYDFLFNLFKRTMVSVVNNDLRLSNKGYNISSLDKDTIFVPTEDDFEPTFVNSSDIGILTNCSRLRHSAFDPSLFSVIVGQSRFRTVVDSLSTPFTNDSLQMWTECGFNTVLNASYKSYESQIGDRTNNTADQLGAIFNNFVPLQYWSWAPNQPNIAKENTTSATNDDDSDTEDNQFESTTNAQFAFKCIAMTSQGWTMSNCYDKYRLACQRMDNPFDWTILSSLSTYFDSSDNKCPENYAFGLPQLSIEQGALWTFLDSRNILAPVWIDLNDITVTGCYVTGGPYAECPYTKIVTTLNLIRQIAPSVVVAFVIILLVFWEKFFLRTPVHSNRKHYWKRAINQYYKENEYEGVPS</sequence>
<dbReference type="AlphaFoldDB" id="A0A1L0BES7"/>
<dbReference type="EMBL" id="LT635757">
    <property type="protein sequence ID" value="SGZ50111.1"/>
    <property type="molecule type" value="Genomic_DNA"/>
</dbReference>
<keyword evidence="2 11" id="KW-0812">Transmembrane</keyword>
<name>A0A1L0BES7_9ASCO</name>
<dbReference type="GO" id="GO:0016020">
    <property type="term" value="C:membrane"/>
    <property type="evidence" value="ECO:0007669"/>
    <property type="project" value="UniProtKB-SubCell"/>
</dbReference>
<dbReference type="Proteomes" id="UP000182334">
    <property type="component" value="Chromosome II"/>
</dbReference>
<evidence type="ECO:0000256" key="8">
    <source>
        <dbReference type="ARBA" id="ARBA00038159"/>
    </source>
</evidence>
<keyword evidence="15" id="KW-1185">Reference proteome</keyword>
<evidence type="ECO:0000256" key="4">
    <source>
        <dbReference type="ARBA" id="ARBA00022989"/>
    </source>
</evidence>
<evidence type="ECO:0000313" key="14">
    <source>
        <dbReference type="EMBL" id="SGZ50111.1"/>
    </source>
</evidence>
<feature type="region of interest" description="Disordered" evidence="10">
    <location>
        <begin position="402"/>
        <end position="422"/>
    </location>
</feature>
<comment type="function">
    <text evidence="7">May be involved in telomere capping.</text>
</comment>
<dbReference type="OrthoDB" id="5573651at2759"/>
<evidence type="ECO:0000313" key="15">
    <source>
        <dbReference type="Proteomes" id="UP000182334"/>
    </source>
</evidence>
<evidence type="ECO:0000256" key="9">
    <source>
        <dbReference type="ARBA" id="ARBA00039865"/>
    </source>
</evidence>
<feature type="chain" id="PRO_5013244765" description="Maintenance of telomere capping protein 6" evidence="12">
    <location>
        <begin position="18"/>
        <end position="600"/>
    </location>
</feature>
<feature type="domain" description="MTC6 partial TIM-barrel" evidence="13">
    <location>
        <begin position="23"/>
        <end position="368"/>
    </location>
</feature>
<evidence type="ECO:0000256" key="3">
    <source>
        <dbReference type="ARBA" id="ARBA00022729"/>
    </source>
</evidence>
<keyword evidence="5 11" id="KW-0472">Membrane</keyword>
<evidence type="ECO:0000256" key="6">
    <source>
        <dbReference type="ARBA" id="ARBA00023180"/>
    </source>
</evidence>
<protein>
    <recommendedName>
        <fullName evidence="9">Maintenance of telomere capping protein 6</fullName>
    </recommendedName>
</protein>
<accession>A0A1L0BES7</accession>
<evidence type="ECO:0000256" key="2">
    <source>
        <dbReference type="ARBA" id="ARBA00022692"/>
    </source>
</evidence>
<comment type="similarity">
    <text evidence="8">Belongs to the MTC6 family.</text>
</comment>